<dbReference type="InterPro" id="IPR031165">
    <property type="entry name" value="GNAT_YJDJ"/>
</dbReference>
<dbReference type="PANTHER" id="PTHR31435:SF9">
    <property type="entry name" value="PROTEIN NATD1"/>
    <property type="match status" value="1"/>
</dbReference>
<accession>A0A4Q7PPI1</accession>
<dbReference type="PANTHER" id="PTHR31435">
    <property type="entry name" value="PROTEIN NATD1"/>
    <property type="match status" value="1"/>
</dbReference>
<reference evidence="2 3" key="1">
    <citation type="submission" date="2019-02" db="EMBL/GenBank/DDBJ databases">
        <title>Genomic Encyclopedia of Type Strains, Phase IV (KMG-IV): sequencing the most valuable type-strain genomes for metagenomic binning, comparative biology and taxonomic classification.</title>
        <authorList>
            <person name="Goeker M."/>
        </authorList>
    </citation>
    <scope>NUCLEOTIDE SEQUENCE [LARGE SCALE GENOMIC DNA]</scope>
    <source>
        <strain evidence="2 3">DSM 29486</strain>
    </source>
</reference>
<dbReference type="InterPro" id="IPR016181">
    <property type="entry name" value="Acyl_CoA_acyltransferase"/>
</dbReference>
<dbReference type="EMBL" id="SGXF01000001">
    <property type="protein sequence ID" value="RZT02196.1"/>
    <property type="molecule type" value="Genomic_DNA"/>
</dbReference>
<feature type="domain" description="N-acetyltransferase" evidence="1">
    <location>
        <begin position="5"/>
        <end position="93"/>
    </location>
</feature>
<dbReference type="Pfam" id="PF14542">
    <property type="entry name" value="Acetyltransf_CG"/>
    <property type="match status" value="1"/>
</dbReference>
<evidence type="ECO:0000259" key="1">
    <source>
        <dbReference type="PROSITE" id="PS51729"/>
    </source>
</evidence>
<dbReference type="CDD" id="cd04301">
    <property type="entry name" value="NAT_SF"/>
    <property type="match status" value="1"/>
</dbReference>
<dbReference type="AlphaFoldDB" id="A0A4Q7PPI1"/>
<evidence type="ECO:0000313" key="2">
    <source>
        <dbReference type="EMBL" id="RZT02196.1"/>
    </source>
</evidence>
<name>A0A4Q7PPI1_9FIRM</name>
<proteinExistence type="predicted"/>
<dbReference type="OrthoDB" id="9793389at2"/>
<dbReference type="Gene3D" id="3.40.630.30">
    <property type="match status" value="1"/>
</dbReference>
<dbReference type="Proteomes" id="UP000292927">
    <property type="component" value="Unassembled WGS sequence"/>
</dbReference>
<dbReference type="InterPro" id="IPR045057">
    <property type="entry name" value="Gcn5-rel_NAT"/>
</dbReference>
<organism evidence="2 3">
    <name type="scientific">Cuneatibacter caecimuris</name>
    <dbReference type="NCBI Taxonomy" id="1796618"/>
    <lineage>
        <taxon>Bacteria</taxon>
        <taxon>Bacillati</taxon>
        <taxon>Bacillota</taxon>
        <taxon>Clostridia</taxon>
        <taxon>Lachnospirales</taxon>
        <taxon>Lachnospiraceae</taxon>
        <taxon>Cuneatibacter</taxon>
    </lineage>
</organism>
<evidence type="ECO:0000313" key="3">
    <source>
        <dbReference type="Proteomes" id="UP000292927"/>
    </source>
</evidence>
<comment type="caution">
    <text evidence="2">The sequence shown here is derived from an EMBL/GenBank/DDBJ whole genome shotgun (WGS) entry which is preliminary data.</text>
</comment>
<gene>
    <name evidence="2" type="ORF">EV209_0305</name>
</gene>
<dbReference type="PROSITE" id="PS51729">
    <property type="entry name" value="GNAT_YJDJ"/>
    <property type="match status" value="1"/>
</dbReference>
<protein>
    <recommendedName>
        <fullName evidence="1">N-acetyltransferase domain-containing protein</fullName>
    </recommendedName>
</protein>
<dbReference type="SUPFAM" id="SSF55729">
    <property type="entry name" value="Acyl-CoA N-acyltransferases (Nat)"/>
    <property type="match status" value="1"/>
</dbReference>
<dbReference type="RefSeq" id="WP_130432355.1">
    <property type="nucleotide sequence ID" value="NZ_SGXF01000001.1"/>
</dbReference>
<sequence>MENQTFQIERNRIVLYSSEGRLLAEITFPEQPDGTVSINHTFVDDSLRGKGIAGQLVQKTAELLRSDGRKACPTCSYAVKWFEKNPGYNDILL</sequence>
<keyword evidence="3" id="KW-1185">Reference proteome</keyword>